<organism evidence="3 4">
    <name type="scientific">Novosphingobium ovatum</name>
    <dbReference type="NCBI Taxonomy" id="1908523"/>
    <lineage>
        <taxon>Bacteria</taxon>
        <taxon>Pseudomonadati</taxon>
        <taxon>Pseudomonadota</taxon>
        <taxon>Alphaproteobacteria</taxon>
        <taxon>Sphingomonadales</taxon>
        <taxon>Sphingomonadaceae</taxon>
        <taxon>Novosphingobium</taxon>
    </lineage>
</organism>
<keyword evidence="4" id="KW-1185">Reference proteome</keyword>
<gene>
    <name evidence="3" type="ORF">GTZ99_01325</name>
</gene>
<dbReference type="PANTHER" id="PTHR43252:SF7">
    <property type="entry name" value="TRANSCRIPTIONAL REGULATOR YQJI"/>
    <property type="match status" value="1"/>
</dbReference>
<evidence type="ECO:0000313" key="4">
    <source>
        <dbReference type="Proteomes" id="UP000753724"/>
    </source>
</evidence>
<proteinExistence type="predicted"/>
<evidence type="ECO:0000313" key="3">
    <source>
        <dbReference type="EMBL" id="NBC35196.1"/>
    </source>
</evidence>
<dbReference type="Pfam" id="PF03551">
    <property type="entry name" value="PadR"/>
    <property type="match status" value="1"/>
</dbReference>
<dbReference type="Gene3D" id="1.10.10.10">
    <property type="entry name" value="Winged helix-like DNA-binding domain superfamily/Winged helix DNA-binding domain"/>
    <property type="match status" value="1"/>
</dbReference>
<dbReference type="RefSeq" id="WP_161716481.1">
    <property type="nucleotide sequence ID" value="NZ_JAAAPO010000001.1"/>
</dbReference>
<evidence type="ECO:0000259" key="2">
    <source>
        <dbReference type="Pfam" id="PF03551"/>
    </source>
</evidence>
<dbReference type="InterPro" id="IPR036388">
    <property type="entry name" value="WH-like_DNA-bd_sf"/>
</dbReference>
<comment type="caution">
    <text evidence="3">The sequence shown here is derived from an EMBL/GenBank/DDBJ whole genome shotgun (WGS) entry which is preliminary data.</text>
</comment>
<feature type="region of interest" description="Disordered" evidence="1">
    <location>
        <begin position="38"/>
        <end position="66"/>
    </location>
</feature>
<feature type="compositionally biased region" description="Gly residues" evidence="1">
    <location>
        <begin position="40"/>
        <end position="56"/>
    </location>
</feature>
<protein>
    <submittedName>
        <fullName evidence="3">PadR family transcriptional regulator</fullName>
    </submittedName>
</protein>
<dbReference type="PANTHER" id="PTHR43252">
    <property type="entry name" value="TRANSCRIPTIONAL REGULATOR YQJI"/>
    <property type="match status" value="1"/>
</dbReference>
<dbReference type="SUPFAM" id="SSF46785">
    <property type="entry name" value="Winged helix' DNA-binding domain"/>
    <property type="match status" value="1"/>
</dbReference>
<dbReference type="InterPro" id="IPR005149">
    <property type="entry name" value="Tscrpt_reg_PadR_N"/>
</dbReference>
<reference evidence="4" key="1">
    <citation type="submission" date="2020-01" db="EMBL/GenBank/DDBJ databases">
        <title>Sphingomonas sp. strain CSW-10.</title>
        <authorList>
            <person name="Chen W.-M."/>
        </authorList>
    </citation>
    <scope>NUCLEOTIDE SEQUENCE [LARGE SCALE GENOMIC DNA]</scope>
    <source>
        <strain evidence="4">FSY-8</strain>
    </source>
</reference>
<evidence type="ECO:0000256" key="1">
    <source>
        <dbReference type="SAM" id="MobiDB-lite"/>
    </source>
</evidence>
<sequence>MRGFLGERGHKGRGGFGGRMAAMMGAGPFGGRGEDDFGRDGFGGPFGGRGRGGGHGGGHHGGRRGKRFDGEELRLMVLALLRDEAPQHGYQLIRAFAARSGDAYQPSPGVLYPMLTLLADMGLLAEVAGEGASSRRSYQLTEAGEAEVSAQAERIAALFARLAALAEANGKVDAAPVRRAFHNLRAASIERLTREGASPDTIFEVARILDEAAQKIERL</sequence>
<dbReference type="EMBL" id="JAAAPO010000001">
    <property type="protein sequence ID" value="NBC35196.1"/>
    <property type="molecule type" value="Genomic_DNA"/>
</dbReference>
<accession>A0ABW9X9J0</accession>
<dbReference type="Proteomes" id="UP000753724">
    <property type="component" value="Unassembled WGS sequence"/>
</dbReference>
<feature type="domain" description="Transcription regulator PadR N-terminal" evidence="2">
    <location>
        <begin position="77"/>
        <end position="148"/>
    </location>
</feature>
<name>A0ABW9X9J0_9SPHN</name>
<dbReference type="InterPro" id="IPR036390">
    <property type="entry name" value="WH_DNA-bd_sf"/>
</dbReference>
<feature type="compositionally biased region" description="Basic residues" evidence="1">
    <location>
        <begin position="57"/>
        <end position="66"/>
    </location>
</feature>